<dbReference type="InterPro" id="IPR042095">
    <property type="entry name" value="SUMF_sf"/>
</dbReference>
<evidence type="ECO:0000259" key="1">
    <source>
        <dbReference type="Pfam" id="PF03781"/>
    </source>
</evidence>
<dbReference type="Proteomes" id="UP000595895">
    <property type="component" value="Chromosome"/>
</dbReference>
<dbReference type="InterPro" id="IPR016187">
    <property type="entry name" value="CTDL_fold"/>
</dbReference>
<gene>
    <name evidence="2" type="ORF">JG540_06555</name>
</gene>
<dbReference type="InterPro" id="IPR051043">
    <property type="entry name" value="Sulfatase_Mod_Factor_Kinase"/>
</dbReference>
<name>A0A7T7S1U3_9ACTO</name>
<dbReference type="Gene3D" id="3.90.1580.10">
    <property type="entry name" value="paralog of FGE (formylglycine-generating enzyme)"/>
    <property type="match status" value="1"/>
</dbReference>
<evidence type="ECO:0000313" key="2">
    <source>
        <dbReference type="EMBL" id="QQM66749.1"/>
    </source>
</evidence>
<protein>
    <submittedName>
        <fullName evidence="2">SUMF1/EgtB/PvdO family nonheme iron enzyme</fullName>
    </submittedName>
</protein>
<feature type="domain" description="Sulfatase-modifying factor enzyme-like" evidence="1">
    <location>
        <begin position="67"/>
        <end position="203"/>
    </location>
</feature>
<dbReference type="InterPro" id="IPR005532">
    <property type="entry name" value="SUMF_dom"/>
</dbReference>
<dbReference type="PANTHER" id="PTHR23150">
    <property type="entry name" value="SULFATASE MODIFYING FACTOR 1, 2"/>
    <property type="match status" value="1"/>
</dbReference>
<reference evidence="2 3" key="1">
    <citation type="submission" date="2020-12" db="EMBL/GenBank/DDBJ databases">
        <authorList>
            <person name="Zhou J."/>
        </authorList>
    </citation>
    <scope>NUCLEOTIDE SEQUENCE [LARGE SCALE GENOMIC DNA]</scope>
    <source>
        <strain evidence="2 3">CCUG 61299</strain>
    </source>
</reference>
<dbReference type="PANTHER" id="PTHR23150:SF19">
    <property type="entry name" value="FORMYLGLYCINE-GENERATING ENZYME"/>
    <property type="match status" value="1"/>
</dbReference>
<dbReference type="AlphaFoldDB" id="A0A7T7S1U3"/>
<dbReference type="RefSeq" id="WP_200274839.1">
    <property type="nucleotide sequence ID" value="NZ_CP066802.1"/>
</dbReference>
<keyword evidence="3" id="KW-1185">Reference proteome</keyword>
<evidence type="ECO:0000313" key="3">
    <source>
        <dbReference type="Proteomes" id="UP000595895"/>
    </source>
</evidence>
<dbReference type="Pfam" id="PF03781">
    <property type="entry name" value="FGE-sulfatase"/>
    <property type="match status" value="1"/>
</dbReference>
<sequence>MIKGGQAFQIPIINQSSPSPTITPTLQQPRLLDSVEFLDVGGGLQVSKTMITVEQYYKVFSYDIPEFTDAHYLNQPMVNVSWNDATTFCTITGTRLLTPAEWDRLCDDQVATQRQGMRAPELLQYAVFSESPNNRLQRVATKKPNKFGLYDMLGNAWEWCDSANPIQAPSKGGSYFSFAEMCRSTISVDLPKTYRARDLGFRVCYRSNS</sequence>
<organism evidence="2 3">
    <name type="scientific">Actinomyces weissii</name>
    <dbReference type="NCBI Taxonomy" id="675090"/>
    <lineage>
        <taxon>Bacteria</taxon>
        <taxon>Bacillati</taxon>
        <taxon>Actinomycetota</taxon>
        <taxon>Actinomycetes</taxon>
        <taxon>Actinomycetales</taxon>
        <taxon>Actinomycetaceae</taxon>
        <taxon>Actinomyces</taxon>
    </lineage>
</organism>
<dbReference type="SUPFAM" id="SSF56436">
    <property type="entry name" value="C-type lectin-like"/>
    <property type="match status" value="1"/>
</dbReference>
<dbReference type="EMBL" id="CP066802">
    <property type="protein sequence ID" value="QQM66749.1"/>
    <property type="molecule type" value="Genomic_DNA"/>
</dbReference>
<dbReference type="KEGG" id="awe:JG540_06555"/>
<accession>A0A7T7S1U3</accession>
<dbReference type="GO" id="GO:0120147">
    <property type="term" value="F:formylglycine-generating oxidase activity"/>
    <property type="evidence" value="ECO:0007669"/>
    <property type="project" value="TreeGrafter"/>
</dbReference>
<proteinExistence type="predicted"/>